<proteinExistence type="predicted"/>
<dbReference type="EMBL" id="JBHSZQ010000020">
    <property type="protein sequence ID" value="MFC7126322.1"/>
    <property type="molecule type" value="Genomic_DNA"/>
</dbReference>
<name>A0ABD5X5S8_9EURY</name>
<gene>
    <name evidence="1" type="ORF">ACFQJ7_09785</name>
</gene>
<accession>A0ABD5X5S8</accession>
<reference evidence="1 2" key="1">
    <citation type="journal article" date="2014" name="Int. J. Syst. Evol. Microbiol.">
        <title>Complete genome sequence of Corynebacterium casei LMG S-19264T (=DSM 44701T), isolated from a smear-ripened cheese.</title>
        <authorList>
            <consortium name="US DOE Joint Genome Institute (JGI-PGF)"/>
            <person name="Walter F."/>
            <person name="Albersmeier A."/>
            <person name="Kalinowski J."/>
            <person name="Ruckert C."/>
        </authorList>
    </citation>
    <scope>NUCLEOTIDE SEQUENCE [LARGE SCALE GENOMIC DNA]</scope>
    <source>
        <strain evidence="1 2">CGMCC 4.7215</strain>
    </source>
</reference>
<dbReference type="RefSeq" id="WP_267635877.1">
    <property type="nucleotide sequence ID" value="NZ_JAODIY010000001.1"/>
</dbReference>
<organism evidence="1 2">
    <name type="scientific">Halovenus rubra</name>
    <dbReference type="NCBI Taxonomy" id="869890"/>
    <lineage>
        <taxon>Archaea</taxon>
        <taxon>Methanobacteriati</taxon>
        <taxon>Methanobacteriota</taxon>
        <taxon>Stenosarchaea group</taxon>
        <taxon>Halobacteria</taxon>
        <taxon>Halobacteriales</taxon>
        <taxon>Haloarculaceae</taxon>
        <taxon>Halovenus</taxon>
    </lineage>
</organism>
<comment type="caution">
    <text evidence="1">The sequence shown here is derived from an EMBL/GenBank/DDBJ whole genome shotgun (WGS) entry which is preliminary data.</text>
</comment>
<dbReference type="AlphaFoldDB" id="A0ABD5X5S8"/>
<evidence type="ECO:0000313" key="2">
    <source>
        <dbReference type="Proteomes" id="UP001596414"/>
    </source>
</evidence>
<evidence type="ECO:0000313" key="1">
    <source>
        <dbReference type="EMBL" id="MFC7126322.1"/>
    </source>
</evidence>
<protein>
    <submittedName>
        <fullName evidence="1">Uncharacterized protein</fullName>
    </submittedName>
</protein>
<sequence>MQRRDVLTALAAAGFLPTTGRVSGQEMDVSTDEYGSGCVSLPTHDSLWSAVDFGEVTADDSQLSVNGHWSDDEPAHVEVHISAGSASVTLNLSPNQAQNVARDLESAAVEAEQRGD</sequence>
<dbReference type="Proteomes" id="UP001596414">
    <property type="component" value="Unassembled WGS sequence"/>
</dbReference>